<feature type="chain" id="PRO_5039440239" evidence="1">
    <location>
        <begin position="19"/>
        <end position="495"/>
    </location>
</feature>
<dbReference type="AlphaFoldDB" id="A0A9D9I1U9"/>
<proteinExistence type="predicted"/>
<protein>
    <submittedName>
        <fullName evidence="2">BACON domain-containing protein</fullName>
    </submittedName>
</protein>
<evidence type="ECO:0000256" key="1">
    <source>
        <dbReference type="SAM" id="SignalP"/>
    </source>
</evidence>
<dbReference type="Proteomes" id="UP000823597">
    <property type="component" value="Unassembled WGS sequence"/>
</dbReference>
<keyword evidence="1" id="KW-0732">Signal</keyword>
<sequence>MKSFRISYILFIAFFCHACTTVHKTEYVMPGWPEPLSLSETQINFPPEGGTKTIMVASRYGQCTLDGVPEWLDYELDSTKLVLETSRNYSEELLSATIRISATDGESSAEDTLRVIQFNDGYEDLSSSGTSNCYIVSPGGGSYRFIATVKGSGNEVSDGTGGSSGLGVYISSYGVSIGNACSAQLLWETVPDGDLTSSHDVIAGKPEFCDGYIYFRTGNHAGNALIAVCDASGEILWSWHIWSPETEPGTSEYNGYTWLNRNLGASNNEPGDIGNRGLLYQWGRKDPFIPSPAPYGENYGGASDRQNNSIGDGTLAQDFISYNGLPYDEAPGNIPYSVRHPATYINFAGYQSHDWYAYSYEDNVAFQSFLWGDPASSEYSKSIFDPCPPGYVVAPDGAFAKGDAGTLQGWKADNYGYYWESGNGDYFPMPGYLSGTMSDSQGPLVGCGAIGAYWLSTPSSDSSGSYFVQLNTAQAVQLRSYKVYAFSIRCVKEGA</sequence>
<evidence type="ECO:0000313" key="2">
    <source>
        <dbReference type="EMBL" id="MBO8464459.1"/>
    </source>
</evidence>
<gene>
    <name evidence="2" type="ORF">IAB93_00505</name>
</gene>
<feature type="signal peptide" evidence="1">
    <location>
        <begin position="1"/>
        <end position="18"/>
    </location>
</feature>
<reference evidence="2" key="1">
    <citation type="submission" date="2020-10" db="EMBL/GenBank/DDBJ databases">
        <authorList>
            <person name="Gilroy R."/>
        </authorList>
    </citation>
    <scope>NUCLEOTIDE SEQUENCE</scope>
    <source>
        <strain evidence="2">10037</strain>
    </source>
</reference>
<name>A0A9D9I1U9_9BACT</name>
<comment type="caution">
    <text evidence="2">The sequence shown here is derived from an EMBL/GenBank/DDBJ whole genome shotgun (WGS) entry which is preliminary data.</text>
</comment>
<accession>A0A9D9I1U9</accession>
<dbReference type="EMBL" id="JADIME010000006">
    <property type="protein sequence ID" value="MBO8464459.1"/>
    <property type="molecule type" value="Genomic_DNA"/>
</dbReference>
<reference evidence="2" key="2">
    <citation type="journal article" date="2021" name="PeerJ">
        <title>Extensive microbial diversity within the chicken gut microbiome revealed by metagenomics and culture.</title>
        <authorList>
            <person name="Gilroy R."/>
            <person name="Ravi A."/>
            <person name="Getino M."/>
            <person name="Pursley I."/>
            <person name="Horton D.L."/>
            <person name="Alikhan N.F."/>
            <person name="Baker D."/>
            <person name="Gharbi K."/>
            <person name="Hall N."/>
            <person name="Watson M."/>
            <person name="Adriaenssens E.M."/>
            <person name="Foster-Nyarko E."/>
            <person name="Jarju S."/>
            <person name="Secka A."/>
            <person name="Antonio M."/>
            <person name="Oren A."/>
            <person name="Chaudhuri R.R."/>
            <person name="La Ragione R."/>
            <person name="Hildebrand F."/>
            <person name="Pallen M.J."/>
        </authorList>
    </citation>
    <scope>NUCLEOTIDE SEQUENCE</scope>
    <source>
        <strain evidence="2">10037</strain>
    </source>
</reference>
<organism evidence="2 3">
    <name type="scientific">Candidatus Merdivivens pullistercoris</name>
    <dbReference type="NCBI Taxonomy" id="2840873"/>
    <lineage>
        <taxon>Bacteria</taxon>
        <taxon>Pseudomonadati</taxon>
        <taxon>Bacteroidota</taxon>
        <taxon>Bacteroidia</taxon>
        <taxon>Bacteroidales</taxon>
        <taxon>Muribaculaceae</taxon>
        <taxon>Muribaculaceae incertae sedis</taxon>
        <taxon>Candidatus Merdivivens</taxon>
    </lineage>
</organism>
<evidence type="ECO:0000313" key="3">
    <source>
        <dbReference type="Proteomes" id="UP000823597"/>
    </source>
</evidence>